<sequence>MDRVVQGLDFVYAYIDDVPIAGRSEEEHVLHLKQVFERFQQYGIVINSKHESDWQHGCFDKIRRTLSFPTRQAAQQAKYVAHIDETLGDRAEGDRIQDKEAVYSIGAGIQRILAIRSRDSSRRRQCESEGDETEVQLQDCKI</sequence>
<dbReference type="RefSeq" id="XP_009170290.1">
    <property type="nucleotide sequence ID" value="XM_009172026.1"/>
</dbReference>
<dbReference type="AlphaFoldDB" id="A0A075ADA2"/>
<dbReference type="Gene3D" id="3.30.70.270">
    <property type="match status" value="1"/>
</dbReference>
<dbReference type="CTD" id="20320871"/>
<protein>
    <recommendedName>
        <fullName evidence="3">Reverse transcriptase domain-containing protein</fullName>
    </recommendedName>
</protein>
<keyword evidence="2" id="KW-1185">Reference proteome</keyword>
<dbReference type="GeneID" id="20320871"/>
<dbReference type="KEGG" id="ovi:T265_06692"/>
<proteinExistence type="predicted"/>
<dbReference type="OrthoDB" id="6279168at2759"/>
<reference evidence="1 2" key="1">
    <citation type="submission" date="2013-11" db="EMBL/GenBank/DDBJ databases">
        <title>Opisthorchis viverrini - life in the bile duct.</title>
        <authorList>
            <person name="Young N.D."/>
            <person name="Nagarajan N."/>
            <person name="Lin S.J."/>
            <person name="Korhonen P.K."/>
            <person name="Jex A.R."/>
            <person name="Hall R.S."/>
            <person name="Safavi-Hemami H."/>
            <person name="Kaewkong W."/>
            <person name="Bertrand D."/>
            <person name="Gao S."/>
            <person name="Seet Q."/>
            <person name="Wongkham S."/>
            <person name="Teh B.T."/>
            <person name="Wongkham C."/>
            <person name="Intapan P.M."/>
            <person name="Maleewong W."/>
            <person name="Yang X."/>
            <person name="Hu M."/>
            <person name="Wang Z."/>
            <person name="Hofmann A."/>
            <person name="Sternberg P.W."/>
            <person name="Tan P."/>
            <person name="Wang J."/>
            <person name="Gasser R.B."/>
        </authorList>
    </citation>
    <scope>NUCLEOTIDE SEQUENCE [LARGE SCALE GENOMIC DNA]</scope>
</reference>
<evidence type="ECO:0000313" key="1">
    <source>
        <dbReference type="EMBL" id="KER25939.1"/>
    </source>
</evidence>
<dbReference type="STRING" id="6198.A0A075ADA2"/>
<evidence type="ECO:0000313" key="2">
    <source>
        <dbReference type="Proteomes" id="UP000054324"/>
    </source>
</evidence>
<gene>
    <name evidence="1" type="ORF">T265_06692</name>
</gene>
<dbReference type="Proteomes" id="UP000054324">
    <property type="component" value="Unassembled WGS sequence"/>
</dbReference>
<organism evidence="1 2">
    <name type="scientific">Opisthorchis viverrini</name>
    <name type="common">Southeast Asian liver fluke</name>
    <dbReference type="NCBI Taxonomy" id="6198"/>
    <lineage>
        <taxon>Eukaryota</taxon>
        <taxon>Metazoa</taxon>
        <taxon>Spiralia</taxon>
        <taxon>Lophotrochozoa</taxon>
        <taxon>Platyhelminthes</taxon>
        <taxon>Trematoda</taxon>
        <taxon>Digenea</taxon>
        <taxon>Opisthorchiida</taxon>
        <taxon>Opisthorchiata</taxon>
        <taxon>Opisthorchiidae</taxon>
        <taxon>Opisthorchis</taxon>
    </lineage>
</organism>
<dbReference type="EMBL" id="KL596761">
    <property type="protein sequence ID" value="KER25939.1"/>
    <property type="molecule type" value="Genomic_DNA"/>
</dbReference>
<dbReference type="InterPro" id="IPR043128">
    <property type="entry name" value="Rev_trsase/Diguanyl_cyclase"/>
</dbReference>
<dbReference type="SUPFAM" id="SSF56672">
    <property type="entry name" value="DNA/RNA polymerases"/>
    <property type="match status" value="1"/>
</dbReference>
<evidence type="ECO:0008006" key="3">
    <source>
        <dbReference type="Google" id="ProtNLM"/>
    </source>
</evidence>
<name>A0A075ADA2_OPIVI</name>
<accession>A0A075ADA2</accession>
<dbReference type="InterPro" id="IPR043502">
    <property type="entry name" value="DNA/RNA_pol_sf"/>
</dbReference>